<feature type="transmembrane region" description="Helical" evidence="1">
    <location>
        <begin position="350"/>
        <end position="370"/>
    </location>
</feature>
<gene>
    <name evidence="2" type="ORF">GCM10007049_22720</name>
</gene>
<feature type="transmembrane region" description="Helical" evidence="1">
    <location>
        <begin position="258"/>
        <end position="278"/>
    </location>
</feature>
<dbReference type="Pfam" id="PF13687">
    <property type="entry name" value="DUF4153"/>
    <property type="match status" value="1"/>
</dbReference>
<feature type="transmembrane region" description="Helical" evidence="1">
    <location>
        <begin position="83"/>
        <end position="99"/>
    </location>
</feature>
<evidence type="ECO:0008006" key="4">
    <source>
        <dbReference type="Google" id="ProtNLM"/>
    </source>
</evidence>
<keyword evidence="3" id="KW-1185">Reference proteome</keyword>
<sequence length="631" mass="71921">MKLPSIDYLTQSATYSLKRFPLVIISACIAATVATYLNEFWDTVDNPFPLMNLMLVAVLGISAFFSIKILIEKKGIKGPYRTIAQVVGLVVLMLIYISLPDGTSSHNPFTPYYRFAVFSVCVHLVVSFLPYLRDSHTLAFWNYNKVLFLNILASLLFSMVIAIGSSLALAAITSLFEYKFDSSTYVQIFIWSIGLVNTWIFLSKTPRDLEAMDNEIFYPKGLKIFSQYILLPLLTVYLLILYSYTIKVTMSWDWPKGIVTYLVICISILGIFTFLLLYPNRKSNGQRWIEISSMVYYGLLIPLILVLYFAIGIRINDYGITINRYLIVLLGAWLTFVSFYFVLGFKNIKFIPISLAFMLLITSFGPWGIYAVSERSQFRRLKSQLRATHLLLGDKVIKETIWDKTQLPELVAVDTKKSPEIITTENKPVATQKQVNDINSITRYLEENHGLESMNDWFSQDMKGILKVLYDSSNYHNNLASTLYLKTIGVPENGSFSDYNSYTASIADEQAYSIKGYDYSMEFDLSGEIENTYNINEKTYSLKLMGQNTNLELKSDSSTYLINLKPKLKLLAITGKVHYATYSVDTLTWEQQFPDLKTKLIIRRIIVNGSITSGQEITTLNGILLTKDLNQ</sequence>
<evidence type="ECO:0000313" key="3">
    <source>
        <dbReference type="Proteomes" id="UP000619457"/>
    </source>
</evidence>
<dbReference type="RefSeq" id="WP_018472809.1">
    <property type="nucleotide sequence ID" value="NZ_BMWX01000003.1"/>
</dbReference>
<dbReference type="EMBL" id="BMWX01000003">
    <property type="protein sequence ID" value="GGZ29065.1"/>
    <property type="molecule type" value="Genomic_DNA"/>
</dbReference>
<protein>
    <recommendedName>
        <fullName evidence="4">DUF4153 domain-containing protein</fullName>
    </recommendedName>
</protein>
<reference evidence="2" key="1">
    <citation type="journal article" date="2014" name="Int. J. Syst. Evol. Microbiol.">
        <title>Complete genome sequence of Corynebacterium casei LMG S-19264T (=DSM 44701T), isolated from a smear-ripened cheese.</title>
        <authorList>
            <consortium name="US DOE Joint Genome Institute (JGI-PGF)"/>
            <person name="Walter F."/>
            <person name="Albersmeier A."/>
            <person name="Kalinowski J."/>
            <person name="Ruckert C."/>
        </authorList>
    </citation>
    <scope>NUCLEOTIDE SEQUENCE</scope>
    <source>
        <strain evidence="2">KCTC 12368</strain>
    </source>
</reference>
<feature type="transmembrane region" description="Helical" evidence="1">
    <location>
        <begin position="224"/>
        <end position="246"/>
    </location>
</feature>
<organism evidence="2 3">
    <name type="scientific">Echinicola pacifica</name>
    <dbReference type="NCBI Taxonomy" id="346377"/>
    <lineage>
        <taxon>Bacteria</taxon>
        <taxon>Pseudomonadati</taxon>
        <taxon>Bacteroidota</taxon>
        <taxon>Cytophagia</taxon>
        <taxon>Cytophagales</taxon>
        <taxon>Cyclobacteriaceae</taxon>
        <taxon>Echinicola</taxon>
    </lineage>
</organism>
<keyword evidence="1" id="KW-1133">Transmembrane helix</keyword>
<evidence type="ECO:0000313" key="2">
    <source>
        <dbReference type="EMBL" id="GGZ29065.1"/>
    </source>
</evidence>
<keyword evidence="1" id="KW-0472">Membrane</keyword>
<dbReference type="InterPro" id="IPR025291">
    <property type="entry name" value="DUF4153"/>
</dbReference>
<name>A0A918URV3_9BACT</name>
<feature type="transmembrane region" description="Helical" evidence="1">
    <location>
        <begin position="147"/>
        <end position="172"/>
    </location>
</feature>
<feature type="transmembrane region" description="Helical" evidence="1">
    <location>
        <begin position="294"/>
        <end position="313"/>
    </location>
</feature>
<evidence type="ECO:0000256" key="1">
    <source>
        <dbReference type="SAM" id="Phobius"/>
    </source>
</evidence>
<keyword evidence="1" id="KW-0812">Transmembrane</keyword>
<feature type="transmembrane region" description="Helical" evidence="1">
    <location>
        <begin position="20"/>
        <end position="38"/>
    </location>
</feature>
<comment type="caution">
    <text evidence="2">The sequence shown here is derived from an EMBL/GenBank/DDBJ whole genome shotgun (WGS) entry which is preliminary data.</text>
</comment>
<accession>A0A918URV3</accession>
<dbReference type="Proteomes" id="UP000619457">
    <property type="component" value="Unassembled WGS sequence"/>
</dbReference>
<feature type="transmembrane region" description="Helical" evidence="1">
    <location>
        <begin position="111"/>
        <end position="132"/>
    </location>
</feature>
<dbReference type="AlphaFoldDB" id="A0A918URV3"/>
<feature type="transmembrane region" description="Helical" evidence="1">
    <location>
        <begin position="184"/>
        <end position="203"/>
    </location>
</feature>
<reference evidence="2" key="2">
    <citation type="submission" date="2020-09" db="EMBL/GenBank/DDBJ databases">
        <authorList>
            <person name="Sun Q."/>
            <person name="Kim S."/>
        </authorList>
    </citation>
    <scope>NUCLEOTIDE SEQUENCE</scope>
    <source>
        <strain evidence="2">KCTC 12368</strain>
    </source>
</reference>
<feature type="transmembrane region" description="Helical" evidence="1">
    <location>
        <begin position="50"/>
        <end position="71"/>
    </location>
</feature>
<proteinExistence type="predicted"/>
<feature type="transmembrane region" description="Helical" evidence="1">
    <location>
        <begin position="325"/>
        <end position="343"/>
    </location>
</feature>